<accession>W2XRU7</accession>
<sequence length="398" mass="45255">MSRQTARGSQAARDHVERVLSELHERNIERELDIIQYSNVAPHEIDDESTDTPLMDPFRELGGSSAIKDMTNFSLQEFNTLWLSLREHVLANYNVGRGKRSDVKLKDAFFMTLVMLKEDRTWDSNAKRFKLATTTFTDVVTKFIKIALYAVGHTFQQSWRPGGSIAENGKFYSGKHGLYGLKVEVSVDKRGFAINCSQHAPGATHDITIFKGNKEFHNATRCYQTTALLLSFFFPAEWAILADTGYQGISSFLRGILPKKGRNISRADLSHNDKVAHDRVIVENFCGRLNQLWRITSDKLRLGRDLYDDKFRLCLGLTNVHVSHCPLRQDNGDWYSRSQNKLIQLGQLLKQKRRLAQEKYRAKKRRLLSSTLADLGGEADASEDAMTQPPSQRVLSEG</sequence>
<evidence type="ECO:0000259" key="4">
    <source>
        <dbReference type="Pfam" id="PF13359"/>
    </source>
</evidence>
<evidence type="ECO:0000313" key="5">
    <source>
        <dbReference type="EMBL" id="ETP25416.1"/>
    </source>
</evidence>
<dbReference type="Pfam" id="PF13359">
    <property type="entry name" value="DDE_Tnp_4"/>
    <property type="match status" value="1"/>
</dbReference>
<dbReference type="EMBL" id="ANIX01000349">
    <property type="protein sequence ID" value="ETP25416.1"/>
    <property type="molecule type" value="Genomic_DNA"/>
</dbReference>
<comment type="caution">
    <text evidence="5">The sequence shown here is derived from an EMBL/GenBank/DDBJ whole genome shotgun (WGS) entry which is preliminary data.</text>
</comment>
<protein>
    <recommendedName>
        <fullName evidence="4">DDE Tnp4 domain-containing protein</fullName>
    </recommendedName>
</protein>
<comment type="cofactor">
    <cofactor evidence="1">
        <name>a divalent metal cation</name>
        <dbReference type="ChEBI" id="CHEBI:60240"/>
    </cofactor>
</comment>
<gene>
    <name evidence="5" type="ORF">F441_01700</name>
</gene>
<evidence type="ECO:0000256" key="2">
    <source>
        <dbReference type="ARBA" id="ARBA00022723"/>
    </source>
</evidence>
<evidence type="ECO:0000256" key="3">
    <source>
        <dbReference type="SAM" id="MobiDB-lite"/>
    </source>
</evidence>
<proteinExistence type="predicted"/>
<feature type="domain" description="DDE Tnp4" evidence="4">
    <location>
        <begin position="164"/>
        <end position="319"/>
    </location>
</feature>
<dbReference type="AlphaFoldDB" id="W2XRU7"/>
<feature type="compositionally biased region" description="Polar residues" evidence="3">
    <location>
        <begin position="388"/>
        <end position="398"/>
    </location>
</feature>
<dbReference type="OrthoDB" id="116425at2759"/>
<evidence type="ECO:0000256" key="1">
    <source>
        <dbReference type="ARBA" id="ARBA00001968"/>
    </source>
</evidence>
<dbReference type="GO" id="GO:0046872">
    <property type="term" value="F:metal ion binding"/>
    <property type="evidence" value="ECO:0007669"/>
    <property type="project" value="UniProtKB-KW"/>
</dbReference>
<reference evidence="5 6" key="1">
    <citation type="submission" date="2013-11" db="EMBL/GenBank/DDBJ databases">
        <title>The Genome Sequence of Phytophthora parasitica CJ01A1.</title>
        <authorList>
            <consortium name="The Broad Institute Genomics Platform"/>
            <person name="Russ C."/>
            <person name="Tyler B."/>
            <person name="Panabieres F."/>
            <person name="Shan W."/>
            <person name="Tripathy S."/>
            <person name="Grunwald N."/>
            <person name="Machado M."/>
            <person name="Johnson C.S."/>
            <person name="Walker B."/>
            <person name="Young S.K."/>
            <person name="Zeng Q."/>
            <person name="Gargeya S."/>
            <person name="Fitzgerald M."/>
            <person name="Haas B."/>
            <person name="Abouelleil A."/>
            <person name="Allen A.W."/>
            <person name="Alvarado L."/>
            <person name="Arachchi H.M."/>
            <person name="Berlin A.M."/>
            <person name="Chapman S.B."/>
            <person name="Gainer-Dewar J."/>
            <person name="Goldberg J."/>
            <person name="Griggs A."/>
            <person name="Gujja S."/>
            <person name="Hansen M."/>
            <person name="Howarth C."/>
            <person name="Imamovic A."/>
            <person name="Ireland A."/>
            <person name="Larimer J."/>
            <person name="McCowan C."/>
            <person name="Murphy C."/>
            <person name="Pearson M."/>
            <person name="Poon T.W."/>
            <person name="Priest M."/>
            <person name="Roberts A."/>
            <person name="Saif S."/>
            <person name="Shea T."/>
            <person name="Sisk P."/>
            <person name="Sykes S."/>
            <person name="Wortman J."/>
            <person name="Nusbaum C."/>
            <person name="Birren B."/>
        </authorList>
    </citation>
    <scope>NUCLEOTIDE SEQUENCE [LARGE SCALE GENOMIC DNA]</scope>
    <source>
        <strain evidence="5 6">CJ01A1</strain>
    </source>
</reference>
<dbReference type="Proteomes" id="UP000018958">
    <property type="component" value="Unassembled WGS sequence"/>
</dbReference>
<organism evidence="5 6">
    <name type="scientific">Phytophthora nicotianae CJ01A1</name>
    <dbReference type="NCBI Taxonomy" id="1317063"/>
    <lineage>
        <taxon>Eukaryota</taxon>
        <taxon>Sar</taxon>
        <taxon>Stramenopiles</taxon>
        <taxon>Oomycota</taxon>
        <taxon>Peronosporomycetes</taxon>
        <taxon>Peronosporales</taxon>
        <taxon>Peronosporaceae</taxon>
        <taxon>Phytophthora</taxon>
    </lineage>
</organism>
<keyword evidence="2" id="KW-0479">Metal-binding</keyword>
<dbReference type="InterPro" id="IPR027806">
    <property type="entry name" value="HARBI1_dom"/>
</dbReference>
<evidence type="ECO:0000313" key="6">
    <source>
        <dbReference type="Proteomes" id="UP000018958"/>
    </source>
</evidence>
<name>W2XRU7_PHYNI</name>
<feature type="region of interest" description="Disordered" evidence="3">
    <location>
        <begin position="378"/>
        <end position="398"/>
    </location>
</feature>